<evidence type="ECO:0000313" key="4">
    <source>
        <dbReference type="Proteomes" id="UP000616114"/>
    </source>
</evidence>
<sequence length="308" mass="31777">MSSTQDGLGRDSTRLGAGIIGCGRVGAVIGAALRGAGHAVIGVSATSEASRERADAMLPGVPVLEIPEIVERAELLMVTVSDDAIGPLVSGLAKGGHFQEGQIVAHWAGRFGTEVLRPAAEAGAITIAFHPSLSFTGTSIDLPRLREATVGVTAAKPVLPIGQALVVEMGAEPVILAEADRALYHAAICHASNHVVTVLSQAMRTLESLGVDQPSRVLDALVTASVRNTLESGAKALTGPVSRGDVSTVEAHLEALAEQAAQDGSTEILDAYRQMSRATAQAALQTGRITPETAERLLEVLADPGSRR</sequence>
<dbReference type="InterPro" id="IPR019665">
    <property type="entry name" value="OxRdtase/DH_put_Rossmann_dom"/>
</dbReference>
<dbReference type="InterPro" id="IPR008927">
    <property type="entry name" value="6-PGluconate_DH-like_C_sf"/>
</dbReference>
<dbReference type="PANTHER" id="PTHR40459">
    <property type="entry name" value="CONSERVED HYPOTHETICAL ALANINE AND LEUCINE RICH PROTEIN"/>
    <property type="match status" value="1"/>
</dbReference>
<dbReference type="Pfam" id="PF10727">
    <property type="entry name" value="Rossmann-like"/>
    <property type="match status" value="1"/>
</dbReference>
<accession>A0A8J2TTQ4</accession>
<gene>
    <name evidence="3" type="ORF">GCM10011333_00500</name>
</gene>
<evidence type="ECO:0000259" key="2">
    <source>
        <dbReference type="Pfam" id="PF10728"/>
    </source>
</evidence>
<dbReference type="AlphaFoldDB" id="A0A8J2TTQ4"/>
<proteinExistence type="predicted"/>
<evidence type="ECO:0000313" key="3">
    <source>
        <dbReference type="EMBL" id="GGA01884.1"/>
    </source>
</evidence>
<dbReference type="RefSeq" id="WP_188548919.1">
    <property type="nucleotide sequence ID" value="NZ_BMFY01000001.1"/>
</dbReference>
<dbReference type="InterPro" id="IPR018931">
    <property type="entry name" value="DUF2520"/>
</dbReference>
<name>A0A8J2TTQ4_9MICO</name>
<dbReference type="Proteomes" id="UP000616114">
    <property type="component" value="Unassembled WGS sequence"/>
</dbReference>
<dbReference type="InterPro" id="IPR037108">
    <property type="entry name" value="TM1727-like_C_sf"/>
</dbReference>
<dbReference type="InterPro" id="IPR036291">
    <property type="entry name" value="NAD(P)-bd_dom_sf"/>
</dbReference>
<protein>
    <submittedName>
        <fullName evidence="3">Oxidoreductase</fullName>
    </submittedName>
</protein>
<reference evidence="3" key="1">
    <citation type="journal article" date="2014" name="Int. J. Syst. Evol. Microbiol.">
        <title>Complete genome sequence of Corynebacterium casei LMG S-19264T (=DSM 44701T), isolated from a smear-ripened cheese.</title>
        <authorList>
            <consortium name="US DOE Joint Genome Institute (JGI-PGF)"/>
            <person name="Walter F."/>
            <person name="Albersmeier A."/>
            <person name="Kalinowski J."/>
            <person name="Ruckert C."/>
        </authorList>
    </citation>
    <scope>NUCLEOTIDE SEQUENCE</scope>
    <source>
        <strain evidence="3">CGMCC 1.12785</strain>
    </source>
</reference>
<feature type="domain" description="DUF2520" evidence="2">
    <location>
        <begin position="149"/>
        <end position="279"/>
    </location>
</feature>
<dbReference type="Gene3D" id="3.40.50.720">
    <property type="entry name" value="NAD(P)-binding Rossmann-like Domain"/>
    <property type="match status" value="1"/>
</dbReference>
<evidence type="ECO:0000259" key="1">
    <source>
        <dbReference type="Pfam" id="PF10727"/>
    </source>
</evidence>
<reference evidence="3" key="2">
    <citation type="submission" date="2020-09" db="EMBL/GenBank/DDBJ databases">
        <authorList>
            <person name="Sun Q."/>
            <person name="Zhou Y."/>
        </authorList>
    </citation>
    <scope>NUCLEOTIDE SEQUENCE</scope>
    <source>
        <strain evidence="3">CGMCC 1.12785</strain>
    </source>
</reference>
<keyword evidence="4" id="KW-1185">Reference proteome</keyword>
<dbReference type="Pfam" id="PF10728">
    <property type="entry name" value="DUF2520"/>
    <property type="match status" value="1"/>
</dbReference>
<dbReference type="PANTHER" id="PTHR40459:SF1">
    <property type="entry name" value="CONSERVED HYPOTHETICAL ALANINE AND LEUCINE RICH PROTEIN"/>
    <property type="match status" value="1"/>
</dbReference>
<comment type="caution">
    <text evidence="3">The sequence shown here is derived from an EMBL/GenBank/DDBJ whole genome shotgun (WGS) entry which is preliminary data.</text>
</comment>
<dbReference type="SUPFAM" id="SSF51735">
    <property type="entry name" value="NAD(P)-binding Rossmann-fold domains"/>
    <property type="match status" value="1"/>
</dbReference>
<feature type="domain" description="Putative oxidoreductase/dehydrogenase Rossmann-like" evidence="1">
    <location>
        <begin position="11"/>
        <end position="131"/>
    </location>
</feature>
<dbReference type="EMBL" id="BMFY01000001">
    <property type="protein sequence ID" value="GGA01884.1"/>
    <property type="molecule type" value="Genomic_DNA"/>
</dbReference>
<organism evidence="3 4">
    <name type="scientific">Sediminivirga luteola</name>
    <dbReference type="NCBI Taxonomy" id="1774748"/>
    <lineage>
        <taxon>Bacteria</taxon>
        <taxon>Bacillati</taxon>
        <taxon>Actinomycetota</taxon>
        <taxon>Actinomycetes</taxon>
        <taxon>Micrococcales</taxon>
        <taxon>Brevibacteriaceae</taxon>
        <taxon>Sediminivirga</taxon>
    </lineage>
</organism>
<dbReference type="SUPFAM" id="SSF48179">
    <property type="entry name" value="6-phosphogluconate dehydrogenase C-terminal domain-like"/>
    <property type="match status" value="1"/>
</dbReference>
<dbReference type="Gene3D" id="1.10.1040.20">
    <property type="entry name" value="ProC-like, C-terminal domain"/>
    <property type="match status" value="1"/>
</dbReference>